<protein>
    <recommendedName>
        <fullName evidence="4">Type VI secretion protein</fullName>
    </recommendedName>
</protein>
<dbReference type="Proteomes" id="UP000078225">
    <property type="component" value="Unassembled WGS sequence"/>
</dbReference>
<accession>A0A1B7L3M6</accession>
<name>A0A1B7L3M6_9ENTR</name>
<comment type="caution">
    <text evidence="2">The sequence shown here is derived from an EMBL/GenBank/DDBJ whole genome shotgun (WGS) entry which is preliminary data.</text>
</comment>
<reference evidence="3" key="1">
    <citation type="submission" date="2016-05" db="EMBL/GenBank/DDBJ databases">
        <authorList>
            <person name="Behera P."/>
            <person name="Vaishampayan P."/>
            <person name="Singh N."/>
            <person name="Raina V."/>
            <person name="Suar M."/>
            <person name="Pattnaik A."/>
            <person name="Rastogi G."/>
        </authorList>
    </citation>
    <scope>NUCLEOTIDE SEQUENCE [LARGE SCALE GENOMIC DNA]</scope>
    <source>
        <strain evidence="3">MP23</strain>
    </source>
</reference>
<gene>
    <name evidence="2" type="ORF">A9B99_22540</name>
</gene>
<keyword evidence="1" id="KW-1133">Transmembrane helix</keyword>
<dbReference type="AlphaFoldDB" id="A0A1B7L3M6"/>
<dbReference type="STRING" id="1691903.A9B99_22540"/>
<dbReference type="RefSeq" id="WP_064598103.1">
    <property type="nucleotide sequence ID" value="NZ_LYRP01000014.1"/>
</dbReference>
<evidence type="ECO:0000313" key="2">
    <source>
        <dbReference type="EMBL" id="OAT76791.1"/>
    </source>
</evidence>
<feature type="transmembrane region" description="Helical" evidence="1">
    <location>
        <begin position="21"/>
        <end position="41"/>
    </location>
</feature>
<keyword evidence="1" id="KW-0472">Membrane</keyword>
<dbReference type="OrthoDB" id="6828340at2"/>
<sequence length="387" mass="42387">MGWKRSKAATAVLPAEPALGRWLLVGVITAVVGMMLFILHALGRVNVLTVFNIWWLSLSPVLGWFFLFCLRGWLWGRAVNEHQFLHKEARYGQQQWERWAERYVAVLGSCILLPSGVTAKSIAKASAAEAEPFLSRTCHFGAEPPVTVAYLLKQGVAGVQRAISMLPDSVPLNVTVMADCIAGGAEALFREAWGSVFPERAQPASVSFCDSFPFAWVAERLKQPVLDIDLVLVLQNSGTEQYSDALASVLLASDDVAEKFQLPHAARILRPMPLDMANFKADMGLFLKTQTAACQAPNLFCDTSQWHERLADVMTAGFTYQASWEPQETDVMEKYSGIPGTGSAWLLAALLSDIVAVRKTSVLGLFTSDSEHFISTVTSGSESNDVE</sequence>
<dbReference type="EMBL" id="LYRP01000014">
    <property type="protein sequence ID" value="OAT76791.1"/>
    <property type="molecule type" value="Genomic_DNA"/>
</dbReference>
<evidence type="ECO:0000256" key="1">
    <source>
        <dbReference type="SAM" id="Phobius"/>
    </source>
</evidence>
<evidence type="ECO:0000313" key="3">
    <source>
        <dbReference type="Proteomes" id="UP000078225"/>
    </source>
</evidence>
<keyword evidence="3" id="KW-1185">Reference proteome</keyword>
<feature type="transmembrane region" description="Helical" evidence="1">
    <location>
        <begin position="53"/>
        <end position="74"/>
    </location>
</feature>
<keyword evidence="1" id="KW-0812">Transmembrane</keyword>
<evidence type="ECO:0008006" key="4">
    <source>
        <dbReference type="Google" id="ProtNLM"/>
    </source>
</evidence>
<organism evidence="2 3">
    <name type="scientific">Mangrovibacter phragmitis</name>
    <dbReference type="NCBI Taxonomy" id="1691903"/>
    <lineage>
        <taxon>Bacteria</taxon>
        <taxon>Pseudomonadati</taxon>
        <taxon>Pseudomonadota</taxon>
        <taxon>Gammaproteobacteria</taxon>
        <taxon>Enterobacterales</taxon>
        <taxon>Enterobacteriaceae</taxon>
        <taxon>Mangrovibacter</taxon>
    </lineage>
</organism>
<proteinExistence type="predicted"/>